<protein>
    <recommendedName>
        <fullName evidence="6">inositol-phosphate phosphatase</fullName>
        <ecNumber evidence="6">3.1.3.25</ecNumber>
    </recommendedName>
    <alternativeName>
        <fullName evidence="14">Inositol-1(or 4)-monophosphatase 3</fullName>
    </alternativeName>
    <alternativeName>
        <fullName evidence="13">Myo-inositol monophosphatase A3</fullName>
    </alternativeName>
</protein>
<keyword evidence="10 15" id="KW-0460">Magnesium</keyword>
<dbReference type="GO" id="GO:0012505">
    <property type="term" value="C:endomembrane system"/>
    <property type="evidence" value="ECO:0007669"/>
    <property type="project" value="TreeGrafter"/>
</dbReference>
<dbReference type="PANTHER" id="PTHR43028:SF4">
    <property type="entry name" value="INOSITOL MONOPHOSPHATASE 3"/>
    <property type="match status" value="1"/>
</dbReference>
<evidence type="ECO:0000256" key="1">
    <source>
        <dbReference type="ARBA" id="ARBA00001033"/>
    </source>
</evidence>
<keyword evidence="8 15" id="KW-0479">Metal-binding</keyword>
<dbReference type="Gene3D" id="3.40.190.80">
    <property type="match status" value="1"/>
</dbReference>
<evidence type="ECO:0000256" key="12">
    <source>
        <dbReference type="ARBA" id="ARBA00023136"/>
    </source>
</evidence>
<keyword evidence="17" id="KW-1185">Reference proteome</keyword>
<evidence type="ECO:0000313" key="18">
    <source>
        <dbReference type="WBParaSite" id="jg16936"/>
    </source>
</evidence>
<dbReference type="SUPFAM" id="SSF56655">
    <property type="entry name" value="Carbohydrate phosphatase"/>
    <property type="match status" value="1"/>
</dbReference>
<keyword evidence="11 16" id="KW-1133">Transmembrane helix</keyword>
<evidence type="ECO:0000256" key="4">
    <source>
        <dbReference type="ARBA" id="ARBA00005152"/>
    </source>
</evidence>
<dbReference type="InterPro" id="IPR020550">
    <property type="entry name" value="Inositol_monophosphatase_CS"/>
</dbReference>
<name>A0A915D7V1_9BILA</name>
<dbReference type="Pfam" id="PF00459">
    <property type="entry name" value="Inositol_P"/>
    <property type="match status" value="1"/>
</dbReference>
<dbReference type="GO" id="GO:0052834">
    <property type="term" value="F:inositol monophosphate phosphatase activity"/>
    <property type="evidence" value="ECO:0007669"/>
    <property type="project" value="UniProtKB-EC"/>
</dbReference>
<dbReference type="PRINTS" id="PR00377">
    <property type="entry name" value="IMPHPHTASES"/>
</dbReference>
<evidence type="ECO:0000256" key="10">
    <source>
        <dbReference type="ARBA" id="ARBA00022842"/>
    </source>
</evidence>
<dbReference type="InterPro" id="IPR050725">
    <property type="entry name" value="CysQ/Inositol_MonoPase"/>
</dbReference>
<proteinExistence type="inferred from homology"/>
<dbReference type="AlphaFoldDB" id="A0A915D7V1"/>
<dbReference type="EC" id="3.1.3.25" evidence="6"/>
<dbReference type="GO" id="GO:0016020">
    <property type="term" value="C:membrane"/>
    <property type="evidence" value="ECO:0007669"/>
    <property type="project" value="UniProtKB-SubCell"/>
</dbReference>
<feature type="binding site" evidence="15">
    <location>
        <position position="294"/>
    </location>
    <ligand>
        <name>Mg(2+)</name>
        <dbReference type="ChEBI" id="CHEBI:18420"/>
        <label>1</label>
        <note>catalytic</note>
    </ligand>
</feature>
<dbReference type="Proteomes" id="UP000887574">
    <property type="component" value="Unplaced"/>
</dbReference>
<keyword evidence="12 16" id="KW-0472">Membrane</keyword>
<feature type="transmembrane region" description="Helical" evidence="16">
    <location>
        <begin position="21"/>
        <end position="39"/>
    </location>
</feature>
<evidence type="ECO:0000256" key="6">
    <source>
        <dbReference type="ARBA" id="ARBA00013106"/>
    </source>
</evidence>
<evidence type="ECO:0000256" key="11">
    <source>
        <dbReference type="ARBA" id="ARBA00022989"/>
    </source>
</evidence>
<evidence type="ECO:0000256" key="14">
    <source>
        <dbReference type="ARBA" id="ARBA00042949"/>
    </source>
</evidence>
<sequence length="384" mass="43150">MTDQQLERCHNIDATKAKSKKYLHMSASYLILYLAYLIWGSEDHYPELEVELSDVISYVVLATEMGGHAVVKIYNENNLNIKSKGETDVGKSELLTKADLVSNHLMLGLLQRFPLLKVITEEKTESMSESSVEEFRDDNYNVWLNVRKALEMLPSKKYPLGRITVWVDPLDATQEFTEGLTQYVTVMACVAIDGKPHFGAIFRPFHNETILGMVGFGLMDASGNRIKLKSADKTTKKIVVSRSHTGKVAEIAKQAFGNEQYEIEAAGGAGYKTYRLIQGTAELYLHTTAIKKWDICAGDAIIRSAGGSLIDLQGQSFVYSAKTEELNKNGMNSITKRNEDSLRRLRLRESYAVMMKDLEVILDEFRFNMSKTKSVVGFLLSIVE</sequence>
<evidence type="ECO:0000256" key="7">
    <source>
        <dbReference type="ARBA" id="ARBA00022692"/>
    </source>
</evidence>
<dbReference type="GO" id="GO:0005737">
    <property type="term" value="C:cytoplasm"/>
    <property type="evidence" value="ECO:0007669"/>
    <property type="project" value="UniProtKB-ARBA"/>
</dbReference>
<reference evidence="18" key="1">
    <citation type="submission" date="2022-11" db="UniProtKB">
        <authorList>
            <consortium name="WormBaseParasite"/>
        </authorList>
    </citation>
    <scope>IDENTIFICATION</scope>
</reference>
<feature type="binding site" evidence="15">
    <location>
        <position position="121"/>
    </location>
    <ligand>
        <name>Mg(2+)</name>
        <dbReference type="ChEBI" id="CHEBI:18420"/>
        <label>1</label>
        <note>catalytic</note>
    </ligand>
</feature>
<keyword evidence="9" id="KW-0378">Hydrolase</keyword>
<comment type="cofactor">
    <cofactor evidence="2 15">
        <name>Mg(2+)</name>
        <dbReference type="ChEBI" id="CHEBI:18420"/>
    </cofactor>
</comment>
<dbReference type="GO" id="GO:0046854">
    <property type="term" value="P:phosphatidylinositol phosphate biosynthetic process"/>
    <property type="evidence" value="ECO:0007669"/>
    <property type="project" value="InterPro"/>
</dbReference>
<dbReference type="FunFam" id="3.30.540.10:FF:000012">
    <property type="entry name" value="Blast:Putative inositol monophosphatase 3"/>
    <property type="match status" value="1"/>
</dbReference>
<comment type="similarity">
    <text evidence="5">Belongs to the inositol monophosphatase superfamily.</text>
</comment>
<dbReference type="WBParaSite" id="jg16936">
    <property type="protein sequence ID" value="jg16936"/>
    <property type="gene ID" value="jg16936"/>
</dbReference>
<accession>A0A915D7V1</accession>
<evidence type="ECO:0000256" key="5">
    <source>
        <dbReference type="ARBA" id="ARBA00009759"/>
    </source>
</evidence>
<evidence type="ECO:0000256" key="15">
    <source>
        <dbReference type="PIRSR" id="PIRSR600760-2"/>
    </source>
</evidence>
<organism evidence="17 18">
    <name type="scientific">Ditylenchus dipsaci</name>
    <dbReference type="NCBI Taxonomy" id="166011"/>
    <lineage>
        <taxon>Eukaryota</taxon>
        <taxon>Metazoa</taxon>
        <taxon>Ecdysozoa</taxon>
        <taxon>Nematoda</taxon>
        <taxon>Chromadorea</taxon>
        <taxon>Rhabditida</taxon>
        <taxon>Tylenchina</taxon>
        <taxon>Tylenchomorpha</taxon>
        <taxon>Sphaerularioidea</taxon>
        <taxon>Anguinidae</taxon>
        <taxon>Anguininae</taxon>
        <taxon>Ditylenchus</taxon>
    </lineage>
</organism>
<comment type="pathway">
    <text evidence="4">Polyol metabolism; myo-inositol biosynthesis; myo-inositol from D-glucose 6-phosphate: step 2/2.</text>
</comment>
<evidence type="ECO:0000256" key="9">
    <source>
        <dbReference type="ARBA" id="ARBA00022801"/>
    </source>
</evidence>
<feature type="binding site" evidence="15">
    <location>
        <position position="168"/>
    </location>
    <ligand>
        <name>Mg(2+)</name>
        <dbReference type="ChEBI" id="CHEBI:18420"/>
        <label>1</label>
        <note>catalytic</note>
    </ligand>
</feature>
<keyword evidence="7 16" id="KW-0812">Transmembrane</keyword>
<evidence type="ECO:0000256" key="16">
    <source>
        <dbReference type="SAM" id="Phobius"/>
    </source>
</evidence>
<dbReference type="PROSITE" id="PS00630">
    <property type="entry name" value="IMP_2"/>
    <property type="match status" value="1"/>
</dbReference>
<evidence type="ECO:0000256" key="3">
    <source>
        <dbReference type="ARBA" id="ARBA00004167"/>
    </source>
</evidence>
<dbReference type="GO" id="GO:0046872">
    <property type="term" value="F:metal ion binding"/>
    <property type="evidence" value="ECO:0007669"/>
    <property type="project" value="UniProtKB-KW"/>
</dbReference>
<feature type="binding site" evidence="15">
    <location>
        <position position="170"/>
    </location>
    <ligand>
        <name>Mg(2+)</name>
        <dbReference type="ChEBI" id="CHEBI:18420"/>
        <label>1</label>
        <note>catalytic</note>
    </ligand>
</feature>
<comment type="subcellular location">
    <subcellularLocation>
        <location evidence="3">Membrane</location>
        <topology evidence="3">Single-pass membrane protein</topology>
    </subcellularLocation>
</comment>
<dbReference type="Gene3D" id="3.30.540.10">
    <property type="entry name" value="Fructose-1,6-Bisphosphatase, subunit A, domain 1"/>
    <property type="match status" value="1"/>
</dbReference>
<dbReference type="GO" id="GO:0008254">
    <property type="term" value="F:3'-nucleotidase activity"/>
    <property type="evidence" value="ECO:0007669"/>
    <property type="project" value="TreeGrafter"/>
</dbReference>
<evidence type="ECO:0000256" key="2">
    <source>
        <dbReference type="ARBA" id="ARBA00001946"/>
    </source>
</evidence>
<dbReference type="PANTHER" id="PTHR43028">
    <property type="entry name" value="3'(2'),5'-BISPHOSPHATE NUCLEOTIDASE 1"/>
    <property type="match status" value="1"/>
</dbReference>
<evidence type="ECO:0000256" key="8">
    <source>
        <dbReference type="ARBA" id="ARBA00022723"/>
    </source>
</evidence>
<dbReference type="InterPro" id="IPR000760">
    <property type="entry name" value="Inositol_monophosphatase-like"/>
</dbReference>
<evidence type="ECO:0000313" key="17">
    <source>
        <dbReference type="Proteomes" id="UP000887574"/>
    </source>
</evidence>
<evidence type="ECO:0000256" key="13">
    <source>
        <dbReference type="ARBA" id="ARBA00042119"/>
    </source>
</evidence>
<feature type="binding site" evidence="15">
    <location>
        <position position="171"/>
    </location>
    <ligand>
        <name>Mg(2+)</name>
        <dbReference type="ChEBI" id="CHEBI:18420"/>
        <label>1</label>
        <note>catalytic</note>
    </ligand>
</feature>
<comment type="catalytic activity">
    <reaction evidence="1">
        <text>a myo-inositol phosphate + H2O = myo-inositol + phosphate</text>
        <dbReference type="Rhea" id="RHEA:24056"/>
        <dbReference type="ChEBI" id="CHEBI:15377"/>
        <dbReference type="ChEBI" id="CHEBI:17268"/>
        <dbReference type="ChEBI" id="CHEBI:43474"/>
        <dbReference type="ChEBI" id="CHEBI:84139"/>
        <dbReference type="EC" id="3.1.3.25"/>
    </reaction>
</comment>